<feature type="transmembrane region" description="Helical" evidence="2">
    <location>
        <begin position="567"/>
        <end position="586"/>
    </location>
</feature>
<accession>A0ABP9S0A9</accession>
<feature type="compositionally biased region" description="Acidic residues" evidence="1">
    <location>
        <begin position="195"/>
        <end position="205"/>
    </location>
</feature>
<feature type="region of interest" description="Disordered" evidence="1">
    <location>
        <begin position="1"/>
        <end position="464"/>
    </location>
</feature>
<evidence type="ECO:0000313" key="4">
    <source>
        <dbReference type="EMBL" id="GAA5189321.1"/>
    </source>
</evidence>
<keyword evidence="5" id="KW-1185">Reference proteome</keyword>
<feature type="transmembrane region" description="Helical" evidence="2">
    <location>
        <begin position="834"/>
        <end position="855"/>
    </location>
</feature>
<feature type="transmembrane region" description="Helical" evidence="2">
    <location>
        <begin position="664"/>
        <end position="681"/>
    </location>
</feature>
<evidence type="ECO:0000259" key="3">
    <source>
        <dbReference type="Pfam" id="PF19830"/>
    </source>
</evidence>
<feature type="domain" description="DUF6311" evidence="3">
    <location>
        <begin position="523"/>
        <end position="832"/>
    </location>
</feature>
<gene>
    <name evidence="4" type="ORF">GCM10023322_41950</name>
</gene>
<feature type="compositionally biased region" description="Gly residues" evidence="1">
    <location>
        <begin position="310"/>
        <end position="333"/>
    </location>
</feature>
<protein>
    <recommendedName>
        <fullName evidence="3">DUF6311 domain-containing protein</fullName>
    </recommendedName>
</protein>
<feature type="compositionally biased region" description="Low complexity" evidence="1">
    <location>
        <begin position="370"/>
        <end position="396"/>
    </location>
</feature>
<evidence type="ECO:0000256" key="2">
    <source>
        <dbReference type="SAM" id="Phobius"/>
    </source>
</evidence>
<feature type="transmembrane region" description="Helical" evidence="2">
    <location>
        <begin position="693"/>
        <end position="713"/>
    </location>
</feature>
<dbReference type="Pfam" id="PF19830">
    <property type="entry name" value="DUF6311"/>
    <property type="match status" value="1"/>
</dbReference>
<keyword evidence="2" id="KW-0812">Transmembrane</keyword>
<feature type="compositionally biased region" description="Gly residues" evidence="1">
    <location>
        <begin position="295"/>
        <end position="304"/>
    </location>
</feature>
<keyword evidence="2" id="KW-0472">Membrane</keyword>
<comment type="caution">
    <text evidence="4">The sequence shown here is derived from an EMBL/GenBank/DDBJ whole genome shotgun (WGS) entry which is preliminary data.</text>
</comment>
<feature type="compositionally biased region" description="Basic and acidic residues" evidence="1">
    <location>
        <begin position="144"/>
        <end position="188"/>
    </location>
</feature>
<keyword evidence="2" id="KW-1133">Transmembrane helix</keyword>
<proteinExistence type="predicted"/>
<name>A0ABP9S0A9_9ACTN</name>
<feature type="transmembrane region" description="Helical" evidence="2">
    <location>
        <begin position="790"/>
        <end position="814"/>
    </location>
</feature>
<dbReference type="Proteomes" id="UP001501570">
    <property type="component" value="Unassembled WGS sequence"/>
</dbReference>
<organism evidence="4 5">
    <name type="scientific">Rugosimonospora acidiphila</name>
    <dbReference type="NCBI Taxonomy" id="556531"/>
    <lineage>
        <taxon>Bacteria</taxon>
        <taxon>Bacillati</taxon>
        <taxon>Actinomycetota</taxon>
        <taxon>Actinomycetes</taxon>
        <taxon>Micromonosporales</taxon>
        <taxon>Micromonosporaceae</taxon>
        <taxon>Rugosimonospora</taxon>
    </lineage>
</organism>
<feature type="compositionally biased region" description="Gly residues" evidence="1">
    <location>
        <begin position="406"/>
        <end position="424"/>
    </location>
</feature>
<feature type="transmembrane region" description="Helical" evidence="2">
    <location>
        <begin position="867"/>
        <end position="886"/>
    </location>
</feature>
<feature type="transmembrane region" description="Helical" evidence="2">
    <location>
        <begin position="642"/>
        <end position="658"/>
    </location>
</feature>
<feature type="compositionally biased region" description="Basic and acidic residues" evidence="1">
    <location>
        <begin position="279"/>
        <end position="294"/>
    </location>
</feature>
<feature type="transmembrane region" description="Helical" evidence="2">
    <location>
        <begin position="767"/>
        <end position="783"/>
    </location>
</feature>
<dbReference type="EMBL" id="BAABJQ010000012">
    <property type="protein sequence ID" value="GAA5189321.1"/>
    <property type="molecule type" value="Genomic_DNA"/>
</dbReference>
<feature type="compositionally biased region" description="Basic and acidic residues" evidence="1">
    <location>
        <begin position="1"/>
        <end position="57"/>
    </location>
</feature>
<reference evidence="5" key="1">
    <citation type="journal article" date="2019" name="Int. J. Syst. Evol. Microbiol.">
        <title>The Global Catalogue of Microorganisms (GCM) 10K type strain sequencing project: providing services to taxonomists for standard genome sequencing and annotation.</title>
        <authorList>
            <consortium name="The Broad Institute Genomics Platform"/>
            <consortium name="The Broad Institute Genome Sequencing Center for Infectious Disease"/>
            <person name="Wu L."/>
            <person name="Ma J."/>
        </authorList>
    </citation>
    <scope>NUCLEOTIDE SEQUENCE [LARGE SCALE GENOMIC DNA]</scope>
    <source>
        <strain evidence="5">JCM 18304</strain>
    </source>
</reference>
<evidence type="ECO:0000256" key="1">
    <source>
        <dbReference type="SAM" id="MobiDB-lite"/>
    </source>
</evidence>
<dbReference type="InterPro" id="IPR046278">
    <property type="entry name" value="DUF6311"/>
</dbReference>
<sequence>MDGHSGRKPRGERDRGADAREAWEAARRARHAEIRKPPEPDGDGPNDRSGRGGDAKDGAGGGSPPRGGSNTPADSDKRPDWDSDGPTETIPPSEWHDPTNADRPGPEQTGQPRPAPGGPSSDRPGPEQAGQDRPGTEPPGQDRPSPDRPSPEPADHDPADHDPADHDPADHDPADQNSARHDPADHDPANPGPTDPDEVGPDWEDADRRERVEQEDSGSPFDWLKAPSDPTDSGHPDWGPSSPSRAGGRRAGGRWGGGPPDGDHGDDASAGGAGGDGGDGDRGGDGRDGDRAGPRDGGSAGTPGGDRPAGPGGGPGGPGGDPGSDPGGGGGDGAEPPLPTEPHGSGRLDPCPGGGEDPASQTVWADEPARASWARARARTPAGAAAGVHQAGRAGTRAGGRRRAGQAGGGQQTGGGQAGAGQVGAGQPDRRHAGAGTVRSQPPTGPWAGRRFGRRAPRGRSAEAGLRRRRLRADILATGIYLIGAIYVLERLLPDPGTQVQANIPDQTFFQWVLAYGARVVTARVDPLFTTRLGAPVGANLIANTSVLGISVPLSPITLLFGSAVTYVVFAVLALAATATSWYYVLSRHLVRSRMAAGVGGGLAGFAPAMISHSYGHPNIVAQFLVPFIVWRTIRLRERDHALRNGILLGLLVTWQTFINEEVLLIVALGLIVFVLSYAAMRPSVVPRDALPFLRSLGVAVVVSGALLAYPLWVEFRGPQHGTGANTAGPRPYPADLLSFTSFSSSSLAGSPSVVGRLAQNISEQNAFFGWPLLVLLAIMIWLMRRSRVYLSGCVVAVVLTALSLGSEVTIGGHRTTFEGPWDLVAHLPLFRQVVPTRVAVDVAPVLAVLLALAYDRVATINARDSLGPGNLVWHGALIAVLIPLVPVPLRTSALPPVPPFITDGTWHQYADHEHSLVGIPSAALGRLEPQRWSAITNVGFAIPAGYFLAPNGAFGPTPRATTLLLDGVALNGRIPEVGPREQDNALTDLRFWRASVVVVVPGFHTDAVNETGSELFGFRPRFVDGVWIWDVRRLVALGPDAVGR</sequence>
<evidence type="ECO:0000313" key="5">
    <source>
        <dbReference type="Proteomes" id="UP001501570"/>
    </source>
</evidence>